<dbReference type="GO" id="GO:0005634">
    <property type="term" value="C:nucleus"/>
    <property type="evidence" value="ECO:0007669"/>
    <property type="project" value="UniProtKB-SubCell"/>
</dbReference>
<sequence length="442" mass="47158">MVGGEAQQADSAESECGSSSSSRTVSFATCSVCQRAYPGAAALGKHLETHLPAYVPEDGEEAEVLECDVCGEQFPNPEALVLHLWTHARLREEEGESEDTVKDGGKDAVKDGGKDGGHDSDDEAATCDLCGEEFPNADALVLHLWKHARESDGGGGGGDGGEDGEDRGGGQGGGGNGADGDNEDAYSEDADSEDAVDEGAVDAPGAPQAGADGADTAKPLRYACKRCGKTYSSKMSLYCHRKAHDLHPCDLCDRSFKGRTGLKIHRRKSHSIGPAGATSGATSGATLSAEKAAAAPEITDSSSDYFKCHECLKKFKNQAWLTRHKSQGQCDSSGEHKSQCGSPGKPKSQYGSPGKPTPRLAVHRGVLIPPRFKCPPSKKKSADRPYRCSFCPWSFKAVNHLKEHLLVHLGIKPFPCLTCDRKFRSKRDMKKHFQICNLKKVI</sequence>
<feature type="compositionally biased region" description="Basic and acidic residues" evidence="8">
    <location>
        <begin position="99"/>
        <end position="119"/>
    </location>
</feature>
<dbReference type="SUPFAM" id="SSF57667">
    <property type="entry name" value="beta-beta-alpha zinc fingers"/>
    <property type="match status" value="4"/>
</dbReference>
<dbReference type="GO" id="GO:0000978">
    <property type="term" value="F:RNA polymerase II cis-regulatory region sequence-specific DNA binding"/>
    <property type="evidence" value="ECO:0007669"/>
    <property type="project" value="TreeGrafter"/>
</dbReference>
<keyword evidence="2" id="KW-0479">Metal-binding</keyword>
<evidence type="ECO:0000256" key="6">
    <source>
        <dbReference type="ARBA" id="ARBA00023242"/>
    </source>
</evidence>
<dbReference type="KEGG" id="tpal:117645372"/>
<evidence type="ECO:0000256" key="2">
    <source>
        <dbReference type="ARBA" id="ARBA00022723"/>
    </source>
</evidence>
<keyword evidence="10" id="KW-1185">Reference proteome</keyword>
<dbReference type="GeneID" id="117645372"/>
<dbReference type="GO" id="GO:0008270">
    <property type="term" value="F:zinc ion binding"/>
    <property type="evidence" value="ECO:0007669"/>
    <property type="project" value="UniProtKB-KW"/>
</dbReference>
<dbReference type="Gene3D" id="3.30.160.60">
    <property type="entry name" value="Classic Zinc Finger"/>
    <property type="match status" value="4"/>
</dbReference>
<dbReference type="GO" id="GO:0000981">
    <property type="term" value="F:DNA-binding transcription factor activity, RNA polymerase II-specific"/>
    <property type="evidence" value="ECO:0007669"/>
    <property type="project" value="TreeGrafter"/>
</dbReference>
<feature type="domain" description="C2H2-type" evidence="9">
    <location>
        <begin position="65"/>
        <end position="92"/>
    </location>
</feature>
<dbReference type="OrthoDB" id="3535323at2759"/>
<dbReference type="RefSeq" id="XP_034241410.1">
    <property type="nucleotide sequence ID" value="XM_034385519.1"/>
</dbReference>
<evidence type="ECO:0000256" key="1">
    <source>
        <dbReference type="ARBA" id="ARBA00004123"/>
    </source>
</evidence>
<evidence type="ECO:0000313" key="11">
    <source>
        <dbReference type="RefSeq" id="XP_034241410.1"/>
    </source>
</evidence>
<feature type="region of interest" description="Disordered" evidence="8">
    <location>
        <begin position="92"/>
        <end position="120"/>
    </location>
</feature>
<dbReference type="InterPro" id="IPR036236">
    <property type="entry name" value="Znf_C2H2_sf"/>
</dbReference>
<feature type="region of interest" description="Disordered" evidence="8">
    <location>
        <begin position="1"/>
        <end position="22"/>
    </location>
</feature>
<feature type="domain" description="C2H2-type" evidence="9">
    <location>
        <begin position="306"/>
        <end position="337"/>
    </location>
</feature>
<feature type="region of interest" description="Disordered" evidence="8">
    <location>
        <begin position="327"/>
        <end position="360"/>
    </location>
</feature>
<name>A0A6P8YV56_THRPL</name>
<feature type="domain" description="C2H2-type" evidence="9">
    <location>
        <begin position="222"/>
        <end position="244"/>
    </location>
</feature>
<feature type="domain" description="C2H2-type" evidence="9">
    <location>
        <begin position="247"/>
        <end position="271"/>
    </location>
</feature>
<keyword evidence="3" id="KW-0677">Repeat</keyword>
<dbReference type="PROSITE" id="PS00028">
    <property type="entry name" value="ZINC_FINGER_C2H2_1"/>
    <property type="match status" value="6"/>
</dbReference>
<dbReference type="PANTHER" id="PTHR23226:SF416">
    <property type="entry name" value="FI01424P"/>
    <property type="match status" value="1"/>
</dbReference>
<accession>A0A6P8YV56</accession>
<dbReference type="Proteomes" id="UP000515158">
    <property type="component" value="Unplaced"/>
</dbReference>
<feature type="region of interest" description="Disordered" evidence="8">
    <location>
        <begin position="151"/>
        <end position="215"/>
    </location>
</feature>
<protein>
    <submittedName>
        <fullName evidence="11">Zinc finger protein 771-like</fullName>
    </submittedName>
</protein>
<evidence type="ECO:0000259" key="9">
    <source>
        <dbReference type="PROSITE" id="PS50157"/>
    </source>
</evidence>
<dbReference type="PANTHER" id="PTHR23226">
    <property type="entry name" value="ZINC FINGER AND SCAN DOMAIN-CONTAINING"/>
    <property type="match status" value="1"/>
</dbReference>
<organism evidence="11">
    <name type="scientific">Thrips palmi</name>
    <name type="common">Melon thrips</name>
    <dbReference type="NCBI Taxonomy" id="161013"/>
    <lineage>
        <taxon>Eukaryota</taxon>
        <taxon>Metazoa</taxon>
        <taxon>Ecdysozoa</taxon>
        <taxon>Arthropoda</taxon>
        <taxon>Hexapoda</taxon>
        <taxon>Insecta</taxon>
        <taxon>Pterygota</taxon>
        <taxon>Neoptera</taxon>
        <taxon>Paraneoptera</taxon>
        <taxon>Thysanoptera</taxon>
        <taxon>Terebrantia</taxon>
        <taxon>Thripoidea</taxon>
        <taxon>Thripidae</taxon>
        <taxon>Thrips</taxon>
    </lineage>
</organism>
<feature type="domain" description="C2H2-type" evidence="9">
    <location>
        <begin position="386"/>
        <end position="413"/>
    </location>
</feature>
<dbReference type="InterPro" id="IPR013087">
    <property type="entry name" value="Znf_C2H2_type"/>
</dbReference>
<evidence type="ECO:0000256" key="5">
    <source>
        <dbReference type="ARBA" id="ARBA00022833"/>
    </source>
</evidence>
<evidence type="ECO:0000256" key="8">
    <source>
        <dbReference type="SAM" id="MobiDB-lite"/>
    </source>
</evidence>
<feature type="compositionally biased region" description="Gly residues" evidence="8">
    <location>
        <begin position="169"/>
        <end position="178"/>
    </location>
</feature>
<dbReference type="PROSITE" id="PS50157">
    <property type="entry name" value="ZINC_FINGER_C2H2_2"/>
    <property type="match status" value="6"/>
</dbReference>
<evidence type="ECO:0000313" key="10">
    <source>
        <dbReference type="Proteomes" id="UP000515158"/>
    </source>
</evidence>
<proteinExistence type="predicted"/>
<gene>
    <name evidence="11" type="primary">LOC117645372</name>
</gene>
<dbReference type="SMART" id="SM00355">
    <property type="entry name" value="ZnF_C2H2"/>
    <property type="match status" value="8"/>
</dbReference>
<dbReference type="Pfam" id="PF00096">
    <property type="entry name" value="zf-C2H2"/>
    <property type="match status" value="3"/>
</dbReference>
<evidence type="ECO:0000256" key="4">
    <source>
        <dbReference type="ARBA" id="ARBA00022771"/>
    </source>
</evidence>
<reference evidence="11" key="1">
    <citation type="submission" date="2025-08" db="UniProtKB">
        <authorList>
            <consortium name="RefSeq"/>
        </authorList>
    </citation>
    <scope>IDENTIFICATION</scope>
    <source>
        <tissue evidence="11">Total insect</tissue>
    </source>
</reference>
<evidence type="ECO:0000256" key="7">
    <source>
        <dbReference type="PROSITE-ProRule" id="PRU00042"/>
    </source>
</evidence>
<keyword evidence="6" id="KW-0539">Nucleus</keyword>
<comment type="subcellular location">
    <subcellularLocation>
        <location evidence="1">Nucleus</location>
    </subcellularLocation>
</comment>
<keyword evidence="4 7" id="KW-0863">Zinc-finger</keyword>
<keyword evidence="5" id="KW-0862">Zinc</keyword>
<feature type="compositionally biased region" description="Acidic residues" evidence="8">
    <location>
        <begin position="180"/>
        <end position="200"/>
    </location>
</feature>
<feature type="domain" description="C2H2-type" evidence="9">
    <location>
        <begin position="125"/>
        <end position="152"/>
    </location>
</feature>
<evidence type="ECO:0000256" key="3">
    <source>
        <dbReference type="ARBA" id="ARBA00022737"/>
    </source>
</evidence>
<dbReference type="AlphaFoldDB" id="A0A6P8YV56"/>
<dbReference type="InParanoid" id="A0A6P8YV56"/>
<feature type="compositionally biased region" description="Low complexity" evidence="8">
    <location>
        <begin position="201"/>
        <end position="215"/>
    </location>
</feature>